<dbReference type="Proteomes" id="UP000483379">
    <property type="component" value="Unassembled WGS sequence"/>
</dbReference>
<dbReference type="PROSITE" id="PS00409">
    <property type="entry name" value="PROKAR_NTER_METHYL"/>
    <property type="match status" value="1"/>
</dbReference>
<sequence>MPKTYPHSIEPTRPPAAVLGRRPPRTQHAGVTLIELLLSLAIVGILTTVAMVSYGFVRERQDIVQATVDIQNIEGLLERYFVGHNGYPDSLADIPSAAALRDPWGNPYRYLNIATVNGNGQVRKDHNLVPLNTDYDLYSMGKDGRSVSPLTAQASRDDIVRANNGGFIGLAADY</sequence>
<reference evidence="2 3" key="1">
    <citation type="submission" date="2020-02" db="EMBL/GenBank/DDBJ databases">
        <title>Genome sequences of Thiorhodococcus mannitoliphagus and Thiorhodococcus minor, purple sulfur photosynthetic bacteria in the gammaproteobacterial family, Chromatiaceae.</title>
        <authorList>
            <person name="Aviles F.A."/>
            <person name="Meyer T.E."/>
            <person name="Kyndt J.A."/>
        </authorList>
    </citation>
    <scope>NUCLEOTIDE SEQUENCE [LARGE SCALE GENOMIC DNA]</scope>
    <source>
        <strain evidence="2 3">DSM 11518</strain>
    </source>
</reference>
<organism evidence="2 3">
    <name type="scientific">Thiorhodococcus minor</name>
    <dbReference type="NCBI Taxonomy" id="57489"/>
    <lineage>
        <taxon>Bacteria</taxon>
        <taxon>Pseudomonadati</taxon>
        <taxon>Pseudomonadota</taxon>
        <taxon>Gammaproteobacteria</taxon>
        <taxon>Chromatiales</taxon>
        <taxon>Chromatiaceae</taxon>
        <taxon>Thiorhodococcus</taxon>
    </lineage>
</organism>
<dbReference type="Gene3D" id="3.30.700.10">
    <property type="entry name" value="Glycoprotein, Type 4 Pilin"/>
    <property type="match status" value="1"/>
</dbReference>
<dbReference type="AlphaFoldDB" id="A0A6M0K435"/>
<dbReference type="RefSeq" id="WP_164454519.1">
    <property type="nucleotide sequence ID" value="NZ_JAAIJQ010000071.1"/>
</dbReference>
<comment type="caution">
    <text evidence="2">The sequence shown here is derived from an EMBL/GenBank/DDBJ whole genome shotgun (WGS) entry which is preliminary data.</text>
</comment>
<name>A0A6M0K435_9GAMM</name>
<dbReference type="Pfam" id="PF07963">
    <property type="entry name" value="N_methyl"/>
    <property type="match status" value="1"/>
</dbReference>
<keyword evidence="3" id="KW-1185">Reference proteome</keyword>
<gene>
    <name evidence="2" type="ORF">G3446_19405</name>
</gene>
<accession>A0A6M0K435</accession>
<evidence type="ECO:0000313" key="3">
    <source>
        <dbReference type="Proteomes" id="UP000483379"/>
    </source>
</evidence>
<protein>
    <submittedName>
        <fullName evidence="2">Prepilin-type N-terminal cleavage/methylation domain-containing protein</fullName>
    </submittedName>
</protein>
<dbReference type="InterPro" id="IPR012902">
    <property type="entry name" value="N_methyl_site"/>
</dbReference>
<evidence type="ECO:0000313" key="2">
    <source>
        <dbReference type="EMBL" id="NEV64024.1"/>
    </source>
</evidence>
<feature type="transmembrane region" description="Helical" evidence="1">
    <location>
        <begin position="36"/>
        <end position="57"/>
    </location>
</feature>
<dbReference type="NCBIfam" id="TIGR02532">
    <property type="entry name" value="IV_pilin_GFxxxE"/>
    <property type="match status" value="1"/>
</dbReference>
<dbReference type="SUPFAM" id="SSF54523">
    <property type="entry name" value="Pili subunits"/>
    <property type="match status" value="1"/>
</dbReference>
<proteinExistence type="predicted"/>
<evidence type="ECO:0000256" key="1">
    <source>
        <dbReference type="SAM" id="Phobius"/>
    </source>
</evidence>
<keyword evidence="1" id="KW-1133">Transmembrane helix</keyword>
<dbReference type="EMBL" id="JAAIJQ010000071">
    <property type="protein sequence ID" value="NEV64024.1"/>
    <property type="molecule type" value="Genomic_DNA"/>
</dbReference>
<keyword evidence="1" id="KW-0812">Transmembrane</keyword>
<dbReference type="InterPro" id="IPR045584">
    <property type="entry name" value="Pilin-like"/>
</dbReference>
<keyword evidence="1" id="KW-0472">Membrane</keyword>